<dbReference type="SUPFAM" id="SSF55729">
    <property type="entry name" value="Acyl-CoA N-acyltransferases (Nat)"/>
    <property type="match status" value="1"/>
</dbReference>
<accession>A0ABT2QPW5</accession>
<sequence length="189" mass="22402">MIRKAREKDRDEVAKLIYLIWQGLDTPMVREIEKERLLRIIQLSMSEVKYRSHIDHTWVCELEGRVAGFLIAYPGQYEMQLEHAWLDLDLDEDIKAYGLPMPTKEARDDEYYIESIATFPEFRGRGVATHLIQAIIQAHPYEKISLNCDKSNDKALRLYKKLGFLIDSEIDLYHHDHYHMIYESDRKDS</sequence>
<dbReference type="PROSITE" id="PS51186">
    <property type="entry name" value="GNAT"/>
    <property type="match status" value="1"/>
</dbReference>
<dbReference type="InterPro" id="IPR052829">
    <property type="entry name" value="N-acetyltransferase_domain"/>
</dbReference>
<dbReference type="CDD" id="cd04301">
    <property type="entry name" value="NAT_SF"/>
    <property type="match status" value="1"/>
</dbReference>
<feature type="domain" description="N-acetyltransferase" evidence="1">
    <location>
        <begin position="1"/>
        <end position="185"/>
    </location>
</feature>
<proteinExistence type="predicted"/>
<keyword evidence="3" id="KW-1185">Reference proteome</keyword>
<dbReference type="Proteomes" id="UP001209553">
    <property type="component" value="Unassembled WGS sequence"/>
</dbReference>
<dbReference type="PANTHER" id="PTHR43259:SF1">
    <property type="entry name" value="N-ACETYLTRANSFERASE DOMAIN-CONTAINING PROTEIN"/>
    <property type="match status" value="1"/>
</dbReference>
<evidence type="ECO:0000313" key="3">
    <source>
        <dbReference type="Proteomes" id="UP001209553"/>
    </source>
</evidence>
<dbReference type="RefSeq" id="WP_262855445.1">
    <property type="nucleotide sequence ID" value="NZ_JAOPKZ010000006.1"/>
</dbReference>
<protein>
    <submittedName>
        <fullName evidence="2">GNAT family N-acetyltransferase</fullName>
    </submittedName>
</protein>
<reference evidence="2 3" key="1">
    <citation type="journal article" date="2023" name="Int. J. Syst. Evol. Microbiol.">
        <title>Streptococcus sciuri sp. nov., Staphylococcus marylandisciuri sp. nov. and Staphylococcus americanisciuri sp. nov., isolated from faeces of eastern grey squirrel (Sciurus carolinensis).</title>
        <authorList>
            <person name="Volokhov D.V."/>
            <person name="Zagorodnyaya T.A."/>
            <person name="Furtak V.A."/>
            <person name="Nattanmai G."/>
            <person name="Randall L."/>
            <person name="Jose S."/>
            <person name="Gao Y."/>
            <person name="Eisenberg T."/>
            <person name="Delmonte P."/>
            <person name="Blom J."/>
            <person name="Mitchell K.K."/>
        </authorList>
    </citation>
    <scope>NUCLEOTIDE SEQUENCE [LARGE SCALE GENOMIC DNA]</scope>
    <source>
        <strain evidence="2 3">SQ8-PEA</strain>
    </source>
</reference>
<organism evidence="2 3">
    <name type="scientific">Staphylococcus marylandisciuri</name>
    <dbReference type="NCBI Taxonomy" id="2981529"/>
    <lineage>
        <taxon>Bacteria</taxon>
        <taxon>Bacillati</taxon>
        <taxon>Bacillota</taxon>
        <taxon>Bacilli</taxon>
        <taxon>Bacillales</taxon>
        <taxon>Staphylococcaceae</taxon>
        <taxon>Staphylococcus</taxon>
    </lineage>
</organism>
<dbReference type="EMBL" id="JAOPKZ010000006">
    <property type="protein sequence ID" value="MCU5746020.1"/>
    <property type="molecule type" value="Genomic_DNA"/>
</dbReference>
<evidence type="ECO:0000259" key="1">
    <source>
        <dbReference type="PROSITE" id="PS51186"/>
    </source>
</evidence>
<comment type="caution">
    <text evidence="2">The sequence shown here is derived from an EMBL/GenBank/DDBJ whole genome shotgun (WGS) entry which is preliminary data.</text>
</comment>
<evidence type="ECO:0000313" key="2">
    <source>
        <dbReference type="EMBL" id="MCU5746020.1"/>
    </source>
</evidence>
<dbReference type="PANTHER" id="PTHR43259">
    <property type="entry name" value="SPT10P"/>
    <property type="match status" value="1"/>
</dbReference>
<gene>
    <name evidence="2" type="ORF">N9R04_04705</name>
</gene>
<dbReference type="InterPro" id="IPR016181">
    <property type="entry name" value="Acyl_CoA_acyltransferase"/>
</dbReference>
<dbReference type="Gene3D" id="3.40.630.30">
    <property type="match status" value="1"/>
</dbReference>
<dbReference type="InterPro" id="IPR000182">
    <property type="entry name" value="GNAT_dom"/>
</dbReference>
<dbReference type="Pfam" id="PF00583">
    <property type="entry name" value="Acetyltransf_1"/>
    <property type="match status" value="1"/>
</dbReference>
<name>A0ABT2QPW5_9STAP</name>